<sequence>MRYDTKIAIVVRENLAPWQKLDVASFLAGGLVGASPELAGESYRDGSGRFYGPLIRQPVLVFAASGEQLTQVLKRAQDRGVRPHLYTSELFVTGNDADNRAAVAAVPTDVLDLVGLGLHAERKEIDKIVKGLALHG</sequence>
<dbReference type="OrthoDB" id="1684239at2"/>
<organism evidence="1 2">
    <name type="scientific">Bosea caraganae</name>
    <dbReference type="NCBI Taxonomy" id="2763117"/>
    <lineage>
        <taxon>Bacteria</taxon>
        <taxon>Pseudomonadati</taxon>
        <taxon>Pseudomonadota</taxon>
        <taxon>Alphaproteobacteria</taxon>
        <taxon>Hyphomicrobiales</taxon>
        <taxon>Boseaceae</taxon>
        <taxon>Bosea</taxon>
    </lineage>
</organism>
<accession>A0A370LCE0</accession>
<evidence type="ECO:0000313" key="2">
    <source>
        <dbReference type="Proteomes" id="UP000255207"/>
    </source>
</evidence>
<dbReference type="Gene3D" id="3.40.1490.10">
    <property type="entry name" value="Bit1"/>
    <property type="match status" value="1"/>
</dbReference>
<dbReference type="Proteomes" id="UP000255207">
    <property type="component" value="Unassembled WGS sequence"/>
</dbReference>
<dbReference type="AlphaFoldDB" id="A0A370LCE0"/>
<name>A0A370LCE0_9HYPH</name>
<dbReference type="RefSeq" id="WP_114827739.1">
    <property type="nucleotide sequence ID" value="NZ_QQTO01000019.1"/>
</dbReference>
<keyword evidence="2" id="KW-1185">Reference proteome</keyword>
<dbReference type="SUPFAM" id="SSF102462">
    <property type="entry name" value="Peptidyl-tRNA hydrolase II"/>
    <property type="match status" value="1"/>
</dbReference>
<protein>
    <submittedName>
        <fullName evidence="1">DUF2000 domain-containing protein</fullName>
    </submittedName>
</protein>
<dbReference type="EMBL" id="QQTP01000001">
    <property type="protein sequence ID" value="RDJ29627.1"/>
    <property type="molecule type" value="Genomic_DNA"/>
</dbReference>
<evidence type="ECO:0000313" key="1">
    <source>
        <dbReference type="EMBL" id="RDJ29627.1"/>
    </source>
</evidence>
<dbReference type="Pfam" id="PF09391">
    <property type="entry name" value="DUF2000"/>
    <property type="match status" value="1"/>
</dbReference>
<reference evidence="2" key="1">
    <citation type="submission" date="2018-07" db="EMBL/GenBank/DDBJ databases">
        <authorList>
            <person name="Safronova V.I."/>
            <person name="Chirak E.R."/>
            <person name="Sazanova A.L."/>
        </authorList>
    </citation>
    <scope>NUCLEOTIDE SEQUENCE [LARGE SCALE GENOMIC DNA]</scope>
    <source>
        <strain evidence="2">RCAM04685</strain>
    </source>
</reference>
<comment type="caution">
    <text evidence="1">The sequence shown here is derived from an EMBL/GenBank/DDBJ whole genome shotgun (WGS) entry which is preliminary data.</text>
</comment>
<dbReference type="InterPro" id="IPR023476">
    <property type="entry name" value="Pep_tRNA_hydro_II_dom_sf"/>
</dbReference>
<gene>
    <name evidence="1" type="ORF">DWE98_03580</name>
</gene>
<proteinExistence type="predicted"/>
<dbReference type="InterPro" id="IPR018988">
    <property type="entry name" value="DUF2000"/>
</dbReference>